<dbReference type="RefSeq" id="WP_156207077.1">
    <property type="nucleotide sequence ID" value="NZ_WHPN01000352.1"/>
</dbReference>
<dbReference type="InterPro" id="IPR034660">
    <property type="entry name" value="DinB/YfiT-like"/>
</dbReference>
<evidence type="ECO:0000259" key="1">
    <source>
        <dbReference type="Pfam" id="PF07398"/>
    </source>
</evidence>
<dbReference type="GO" id="GO:0016853">
    <property type="term" value="F:isomerase activity"/>
    <property type="evidence" value="ECO:0007669"/>
    <property type="project" value="UniProtKB-KW"/>
</dbReference>
<evidence type="ECO:0000313" key="3">
    <source>
        <dbReference type="EMBL" id="KAF4406699.1"/>
    </source>
</evidence>
<feature type="domain" description="Mycothiol-dependent maleylpyruvate isomerase metal-binding" evidence="2">
    <location>
        <begin position="12"/>
        <end position="138"/>
    </location>
</feature>
<comment type="caution">
    <text evidence="3">The sequence shown here is derived from an EMBL/GenBank/DDBJ whole genome shotgun (WGS) entry which is preliminary data.</text>
</comment>
<dbReference type="InterPro" id="IPR010872">
    <property type="entry name" value="MDMPI_C-term_domain"/>
</dbReference>
<evidence type="ECO:0000259" key="2">
    <source>
        <dbReference type="Pfam" id="PF11716"/>
    </source>
</evidence>
<dbReference type="InterPro" id="IPR024344">
    <property type="entry name" value="MDMPI_metal-binding"/>
</dbReference>
<feature type="domain" description="MDMPI C-terminal" evidence="1">
    <location>
        <begin position="150"/>
        <end position="255"/>
    </location>
</feature>
<organism evidence="3 4">
    <name type="scientific">Streptomyces lycii</name>
    <dbReference type="NCBI Taxonomy" id="2654337"/>
    <lineage>
        <taxon>Bacteria</taxon>
        <taxon>Bacillati</taxon>
        <taxon>Actinomycetota</taxon>
        <taxon>Actinomycetes</taxon>
        <taxon>Kitasatosporales</taxon>
        <taxon>Streptomycetaceae</taxon>
        <taxon>Streptomyces</taxon>
    </lineage>
</organism>
<reference evidence="3 4" key="1">
    <citation type="submission" date="2019-10" db="EMBL/GenBank/DDBJ databases">
        <title>Streptomyces tenebrisbrunneis sp.nov., an endogenous actinomycete isolated from of Lycium ruthenicum.</title>
        <authorList>
            <person name="Ma L."/>
        </authorList>
    </citation>
    <scope>NUCLEOTIDE SEQUENCE [LARGE SCALE GENOMIC DNA]</scope>
    <source>
        <strain evidence="3 4">TRM 66187</strain>
    </source>
</reference>
<dbReference type="Pfam" id="PF11716">
    <property type="entry name" value="MDMPI_N"/>
    <property type="match status" value="1"/>
</dbReference>
<proteinExistence type="predicted"/>
<dbReference type="Gene3D" id="1.20.120.450">
    <property type="entry name" value="dinb family like domain"/>
    <property type="match status" value="1"/>
</dbReference>
<keyword evidence="3" id="KW-0413">Isomerase</keyword>
<dbReference type="PANTHER" id="PTHR40758">
    <property type="entry name" value="CONSERVED PROTEIN"/>
    <property type="match status" value="1"/>
</dbReference>
<dbReference type="SUPFAM" id="SSF109854">
    <property type="entry name" value="DinB/YfiT-like putative metalloenzymes"/>
    <property type="match status" value="1"/>
</dbReference>
<dbReference type="NCBIfam" id="TIGR03083">
    <property type="entry name" value="maleylpyruvate isomerase family mycothiol-dependent enzyme"/>
    <property type="match status" value="1"/>
</dbReference>
<keyword evidence="4" id="KW-1185">Reference proteome</keyword>
<evidence type="ECO:0000313" key="4">
    <source>
        <dbReference type="Proteomes" id="UP000621266"/>
    </source>
</evidence>
<sequence length="264" mass="28960">MTSLAHDRFCTEIERQTSRLLTACDGAALDTRVPACPEWSLRDLLVHVGGAHRWSETLVRTRAKEDVPEKDVPDIEPTGDTAGALGAWLADGAARLATTLREAGPDAPVWSWAPWAQHAGFWARRMAHETLVHRADAAIATGQPYPVDPDLAADTVDEWLEIVGSPAAAGHDPEIAELRDGPARSIHLHATDTPAGLGAEWLIRFGGQDLSWQRVHGRADTALRGPLTDLLLVFQRRLSPDSDRVELLGDRETLDFWLERAKFA</sequence>
<dbReference type="EMBL" id="WHPN01000352">
    <property type="protein sequence ID" value="KAF4406699.1"/>
    <property type="molecule type" value="Genomic_DNA"/>
</dbReference>
<dbReference type="InterPro" id="IPR017517">
    <property type="entry name" value="Maleyloyr_isom"/>
</dbReference>
<dbReference type="Pfam" id="PF07398">
    <property type="entry name" value="MDMPI_C"/>
    <property type="match status" value="1"/>
</dbReference>
<gene>
    <name evidence="3" type="ORF">GCU69_23475</name>
</gene>
<dbReference type="Proteomes" id="UP000621266">
    <property type="component" value="Unassembled WGS sequence"/>
</dbReference>
<name>A0ABQ7FGB7_9ACTN</name>
<protein>
    <submittedName>
        <fullName evidence="3">Maleylpyruvate isomerase family mycothiol-dependent enzyme</fullName>
    </submittedName>
</protein>
<dbReference type="PANTHER" id="PTHR40758:SF1">
    <property type="entry name" value="CONSERVED PROTEIN"/>
    <property type="match status" value="1"/>
</dbReference>
<accession>A0ABQ7FGB7</accession>